<dbReference type="Pfam" id="PF00122">
    <property type="entry name" value="E1-E2_ATPase"/>
    <property type="match status" value="1"/>
</dbReference>
<keyword evidence="8 10" id="KW-1133">Transmembrane helix</keyword>
<keyword evidence="5 10" id="KW-0547">Nucleotide-binding</keyword>
<evidence type="ECO:0000256" key="7">
    <source>
        <dbReference type="ARBA" id="ARBA00022967"/>
    </source>
</evidence>
<evidence type="ECO:0000256" key="9">
    <source>
        <dbReference type="ARBA" id="ARBA00023136"/>
    </source>
</evidence>
<dbReference type="Pfam" id="PF00702">
    <property type="entry name" value="Hydrolase"/>
    <property type="match status" value="1"/>
</dbReference>
<dbReference type="Gene3D" id="2.70.150.10">
    <property type="entry name" value="Calcium-transporting ATPase, cytoplasmic transduction domain A"/>
    <property type="match status" value="1"/>
</dbReference>
<sequence>MEVLIVLATSIAYIYSIIVVIANMIMKIPSPMAFFDVSPMLFMFVALGRWLEHTAKAKTSDALKKLLSLQPPQGTLIKLDSRGKIIEEKLVLAQLIQRDDLLKVQPGETIPTDGRIIDGVTSCDESLITGESMPVDKTVGAQVIGGTKNLDGLIIMRATHVGQETALKQIIRLVEDAQTSKAPIQQLADRIAGYFVPFVVATSLLTLSIYIILGYTMFDKLEKYSAYYQPPDQDESSHDANMSTTYEPSKTEVIFELAFRYAITVLSIACPCALGLATPTAVMVGTGVGASNGILIKGGEPLESAHQIGTIVFDKTGTITKGKPSVIDKRIFFQNADMTLDRMLAIAGTAESGSEHPLALAVRNHCKDHFGTNELGLCRDFKAIWGYGLQARVSNIDCLVKSTDGGTSHIYSVLIGNREWMKRNHLSVDDGIDKTMSIHEHDGHTAVLVAIDDMNRSSAQNLNHMSHDTHHHDHHIDASKEKLTTMGHHHLDTTMKMYFHAGTTETILFESWTTPSITIFICSLIFIFILGILYEGLREIRQYLDETRLIERPIISKEGNETELERMNTELVESAIRTGKK</sequence>
<protein>
    <recommendedName>
        <fullName evidence="11">P-type ATPase A domain-containing protein</fullName>
    </recommendedName>
</protein>
<keyword evidence="3 10" id="KW-0812">Transmembrane</keyword>
<feature type="transmembrane region" description="Helical" evidence="10">
    <location>
        <begin position="512"/>
        <end position="534"/>
    </location>
</feature>
<accession>A0A817M3M0</accession>
<feature type="domain" description="P-type ATPase A" evidence="11">
    <location>
        <begin position="88"/>
        <end position="175"/>
    </location>
</feature>
<dbReference type="FunFam" id="2.70.150.10:FF:000002">
    <property type="entry name" value="Copper-transporting ATPase 1, putative"/>
    <property type="match status" value="1"/>
</dbReference>
<dbReference type="GO" id="GO:0005507">
    <property type="term" value="F:copper ion binding"/>
    <property type="evidence" value="ECO:0007669"/>
    <property type="project" value="TreeGrafter"/>
</dbReference>
<feature type="transmembrane region" description="Helical" evidence="10">
    <location>
        <begin position="191"/>
        <end position="213"/>
    </location>
</feature>
<dbReference type="EMBL" id="CAJNXB010000572">
    <property type="protein sequence ID" value="CAF3070144.1"/>
    <property type="molecule type" value="Genomic_DNA"/>
</dbReference>
<reference evidence="12" key="1">
    <citation type="submission" date="2021-02" db="EMBL/GenBank/DDBJ databases">
        <authorList>
            <person name="Nowell W R."/>
        </authorList>
    </citation>
    <scope>NUCLEOTIDE SEQUENCE</scope>
</reference>
<keyword evidence="9 10" id="KW-0472">Membrane</keyword>
<dbReference type="PANTHER" id="PTHR43520:SF8">
    <property type="entry name" value="P-TYPE CU(+) TRANSPORTER"/>
    <property type="match status" value="1"/>
</dbReference>
<dbReference type="AlphaFoldDB" id="A0A817M3M0"/>
<dbReference type="SUPFAM" id="SSF81660">
    <property type="entry name" value="Metal cation-transporting ATPase, ATP-binding domain N"/>
    <property type="match status" value="1"/>
</dbReference>
<dbReference type="GO" id="GO:0060003">
    <property type="term" value="P:copper ion export"/>
    <property type="evidence" value="ECO:0007669"/>
    <property type="project" value="TreeGrafter"/>
</dbReference>
<dbReference type="InterPro" id="IPR008250">
    <property type="entry name" value="ATPase_P-typ_transduc_dom_A_sf"/>
</dbReference>
<dbReference type="PANTHER" id="PTHR43520">
    <property type="entry name" value="ATP7, ISOFORM B"/>
    <property type="match status" value="1"/>
</dbReference>
<evidence type="ECO:0000313" key="13">
    <source>
        <dbReference type="Proteomes" id="UP000663825"/>
    </source>
</evidence>
<comment type="caution">
    <text evidence="12">The sequence shown here is derived from an EMBL/GenBank/DDBJ whole genome shotgun (WGS) entry which is preliminary data.</text>
</comment>
<keyword evidence="4 10" id="KW-0479">Metal-binding</keyword>
<dbReference type="GO" id="GO:0005802">
    <property type="term" value="C:trans-Golgi network"/>
    <property type="evidence" value="ECO:0007669"/>
    <property type="project" value="TreeGrafter"/>
</dbReference>
<dbReference type="NCBIfam" id="TIGR01525">
    <property type="entry name" value="ATPase-IB_hvy"/>
    <property type="match status" value="1"/>
</dbReference>
<evidence type="ECO:0000256" key="5">
    <source>
        <dbReference type="ARBA" id="ARBA00022741"/>
    </source>
</evidence>
<evidence type="ECO:0000256" key="3">
    <source>
        <dbReference type="ARBA" id="ARBA00022692"/>
    </source>
</evidence>
<evidence type="ECO:0000256" key="6">
    <source>
        <dbReference type="ARBA" id="ARBA00022840"/>
    </source>
</evidence>
<dbReference type="GO" id="GO:0043682">
    <property type="term" value="F:P-type divalent copper transporter activity"/>
    <property type="evidence" value="ECO:0007669"/>
    <property type="project" value="TreeGrafter"/>
</dbReference>
<dbReference type="GO" id="GO:0005886">
    <property type="term" value="C:plasma membrane"/>
    <property type="evidence" value="ECO:0007669"/>
    <property type="project" value="TreeGrafter"/>
</dbReference>
<evidence type="ECO:0000313" key="12">
    <source>
        <dbReference type="EMBL" id="CAF3070144.1"/>
    </source>
</evidence>
<evidence type="ECO:0000256" key="1">
    <source>
        <dbReference type="ARBA" id="ARBA00004141"/>
    </source>
</evidence>
<dbReference type="GO" id="GO:0005524">
    <property type="term" value="F:ATP binding"/>
    <property type="evidence" value="ECO:0007669"/>
    <property type="project" value="UniProtKB-UniRule"/>
</dbReference>
<dbReference type="InterPro" id="IPR059000">
    <property type="entry name" value="ATPase_P-type_domA"/>
</dbReference>
<evidence type="ECO:0000256" key="2">
    <source>
        <dbReference type="ARBA" id="ARBA00006024"/>
    </source>
</evidence>
<dbReference type="InterPro" id="IPR023299">
    <property type="entry name" value="ATPase_P-typ_cyto_dom_N"/>
</dbReference>
<evidence type="ECO:0000259" key="11">
    <source>
        <dbReference type="Pfam" id="PF00122"/>
    </source>
</evidence>
<feature type="transmembrane region" description="Helical" evidence="10">
    <location>
        <begin position="5"/>
        <end position="26"/>
    </location>
</feature>
<gene>
    <name evidence="12" type="ORF">TIS948_LOCUS5045</name>
</gene>
<proteinExistence type="inferred from homology"/>
<dbReference type="Pfam" id="PF04145">
    <property type="entry name" value="Ctr"/>
    <property type="match status" value="1"/>
</dbReference>
<evidence type="ECO:0000256" key="10">
    <source>
        <dbReference type="RuleBase" id="RU362081"/>
    </source>
</evidence>
<dbReference type="OrthoDB" id="432719at2759"/>
<dbReference type="PROSITE" id="PS00154">
    <property type="entry name" value="ATPASE_E1_E2"/>
    <property type="match status" value="1"/>
</dbReference>
<dbReference type="Proteomes" id="UP000663825">
    <property type="component" value="Unassembled WGS sequence"/>
</dbReference>
<dbReference type="InterPro" id="IPR007274">
    <property type="entry name" value="Cop_transporter"/>
</dbReference>
<comment type="subcellular location">
    <subcellularLocation>
        <location evidence="1">Membrane</location>
        <topology evidence="1">Multi-pass membrane protein</topology>
    </subcellularLocation>
</comment>
<dbReference type="InterPro" id="IPR018303">
    <property type="entry name" value="ATPase_P-typ_P_site"/>
</dbReference>
<evidence type="ECO:0000256" key="4">
    <source>
        <dbReference type="ARBA" id="ARBA00022723"/>
    </source>
</evidence>
<organism evidence="12 13">
    <name type="scientific">Rotaria socialis</name>
    <dbReference type="NCBI Taxonomy" id="392032"/>
    <lineage>
        <taxon>Eukaryota</taxon>
        <taxon>Metazoa</taxon>
        <taxon>Spiralia</taxon>
        <taxon>Gnathifera</taxon>
        <taxon>Rotifera</taxon>
        <taxon>Eurotatoria</taxon>
        <taxon>Bdelloidea</taxon>
        <taxon>Philodinida</taxon>
        <taxon>Philodinidae</taxon>
        <taxon>Rotaria</taxon>
    </lineage>
</organism>
<dbReference type="PRINTS" id="PR00119">
    <property type="entry name" value="CATATPASE"/>
</dbReference>
<keyword evidence="7" id="KW-1278">Translocase</keyword>
<dbReference type="SUPFAM" id="SSF81653">
    <property type="entry name" value="Calcium ATPase, transduction domain A"/>
    <property type="match status" value="1"/>
</dbReference>
<comment type="similarity">
    <text evidence="2 10">Belongs to the cation transport ATPase (P-type) (TC 3.A.3) family. Type IB subfamily.</text>
</comment>
<feature type="transmembrane region" description="Helical" evidence="10">
    <location>
        <begin position="32"/>
        <end position="51"/>
    </location>
</feature>
<name>A0A817M3M0_9BILA</name>
<dbReference type="GO" id="GO:0006878">
    <property type="term" value="P:intracellular copper ion homeostasis"/>
    <property type="evidence" value="ECO:0007669"/>
    <property type="project" value="TreeGrafter"/>
</dbReference>
<dbReference type="InterPro" id="IPR023298">
    <property type="entry name" value="ATPase_P-typ_TM_dom_sf"/>
</dbReference>
<dbReference type="SUPFAM" id="SSF81665">
    <property type="entry name" value="Calcium ATPase, transmembrane domain M"/>
    <property type="match status" value="1"/>
</dbReference>
<evidence type="ECO:0000256" key="8">
    <source>
        <dbReference type="ARBA" id="ARBA00022989"/>
    </source>
</evidence>
<keyword evidence="6 10" id="KW-0067">ATP-binding</keyword>
<dbReference type="InterPro" id="IPR027256">
    <property type="entry name" value="P-typ_ATPase_IB"/>
</dbReference>
<dbReference type="Gene3D" id="3.40.1110.10">
    <property type="entry name" value="Calcium-transporting ATPase, cytoplasmic domain N"/>
    <property type="match status" value="2"/>
</dbReference>
<dbReference type="GO" id="GO:0015677">
    <property type="term" value="P:copper ion import"/>
    <property type="evidence" value="ECO:0007669"/>
    <property type="project" value="TreeGrafter"/>
</dbReference>